<accession>A0A620CS84</accession>
<proteinExistence type="predicted"/>
<name>A0A620CS84_SALER</name>
<evidence type="ECO:0000313" key="1">
    <source>
        <dbReference type="EMBL" id="ECX9226501.1"/>
    </source>
</evidence>
<protein>
    <submittedName>
        <fullName evidence="1">Uncharacterized protein</fullName>
    </submittedName>
</protein>
<organism evidence="1">
    <name type="scientific">Salmonella enterica</name>
    <name type="common">Salmonella choleraesuis</name>
    <dbReference type="NCBI Taxonomy" id="28901"/>
    <lineage>
        <taxon>Bacteria</taxon>
        <taxon>Pseudomonadati</taxon>
        <taxon>Pseudomonadota</taxon>
        <taxon>Gammaproteobacteria</taxon>
        <taxon>Enterobacterales</taxon>
        <taxon>Enterobacteriaceae</taxon>
        <taxon>Salmonella</taxon>
    </lineage>
</organism>
<reference evidence="1" key="1">
    <citation type="submission" date="2019-09" db="EMBL/GenBank/DDBJ databases">
        <authorList>
            <consortium name="PulseNet: The National Subtyping Network for Foodborne Disease Surveillance"/>
            <person name="Tarr C.L."/>
            <person name="Trees E."/>
            <person name="Katz L.S."/>
            <person name="Carleton-Romer H.A."/>
            <person name="Stroika S."/>
            <person name="Kucerova Z."/>
            <person name="Roache K.F."/>
            <person name="Sabol A.L."/>
            <person name="Besser J."/>
            <person name="Gerner-Smidt P."/>
        </authorList>
    </citation>
    <scope>NUCLEOTIDE SEQUENCE</scope>
    <source>
        <strain evidence="1">PNUSAS101274</strain>
    </source>
</reference>
<dbReference type="EMBL" id="AALBJK010000047">
    <property type="protein sequence ID" value="ECX9226501.1"/>
    <property type="molecule type" value="Genomic_DNA"/>
</dbReference>
<sequence length="185" mass="21301">MKIMKYAYFKLDPVVTDKYVSMYNADVKPERERTLCRLQTSFGAVGFKVTDGSFRVKIEGGYFDAAPERGWEAEDTDLLTGGKSLFLAVPDMSCIDGRLLQEEIRRAEERLRAYPSFENWIFNKLGIVSLAGIFWRDSSAWLMEFSRNRDVILFQASLFEGGIRGKVPDECIRIKHSEYVALREE</sequence>
<comment type="caution">
    <text evidence="1">The sequence shown here is derived from an EMBL/GenBank/DDBJ whole genome shotgun (WGS) entry which is preliminary data.</text>
</comment>
<gene>
    <name evidence="1" type="ORF">F6Y89_18470</name>
</gene>
<dbReference type="AlphaFoldDB" id="A0A620CS84"/>